<reference evidence="2 3" key="1">
    <citation type="submission" date="2018-08" db="EMBL/GenBank/DDBJ databases">
        <title>Chitinophaga sp. K20C18050901, a novel bacterium isolated from forest soil.</title>
        <authorList>
            <person name="Wang C."/>
        </authorList>
    </citation>
    <scope>NUCLEOTIDE SEQUENCE [LARGE SCALE GENOMIC DNA]</scope>
    <source>
        <strain evidence="2 3">K20C18050901</strain>
    </source>
</reference>
<protein>
    <submittedName>
        <fullName evidence="2">Uncharacterized protein</fullName>
    </submittedName>
</protein>
<dbReference type="OrthoDB" id="676562at2"/>
<keyword evidence="1" id="KW-0472">Membrane</keyword>
<dbReference type="AlphaFoldDB" id="A0A3E1P8J1"/>
<accession>A0A3E1P8J1</accession>
<feature type="transmembrane region" description="Helical" evidence="1">
    <location>
        <begin position="100"/>
        <end position="118"/>
    </location>
</feature>
<keyword evidence="1" id="KW-0812">Transmembrane</keyword>
<sequence>MNKNLSLVFAYQLILFLESMVLVTAIEGYKSDVFTAVLRFNLLYLPIGGVLNYGAWCLLQSLFKENRMLLQGTHIIVVLLLLNFIIYFTHHEWLLQHKSMAIIVYLLVADCYILAVLLTRKMMRQPKKIQHE</sequence>
<evidence type="ECO:0000313" key="2">
    <source>
        <dbReference type="EMBL" id="RFM36516.1"/>
    </source>
</evidence>
<proteinExistence type="predicted"/>
<keyword evidence="1" id="KW-1133">Transmembrane helix</keyword>
<name>A0A3E1P8J1_9BACT</name>
<evidence type="ECO:0000256" key="1">
    <source>
        <dbReference type="SAM" id="Phobius"/>
    </source>
</evidence>
<gene>
    <name evidence="2" type="ORF">DXN04_03165</name>
</gene>
<dbReference type="RefSeq" id="WP_116851838.1">
    <property type="nucleotide sequence ID" value="NZ_QTJV01000001.1"/>
</dbReference>
<feature type="transmembrane region" description="Helical" evidence="1">
    <location>
        <begin position="41"/>
        <end position="59"/>
    </location>
</feature>
<evidence type="ECO:0000313" key="3">
    <source>
        <dbReference type="Proteomes" id="UP000261174"/>
    </source>
</evidence>
<feature type="transmembrane region" description="Helical" evidence="1">
    <location>
        <begin position="68"/>
        <end position="88"/>
    </location>
</feature>
<organism evidence="2 3">
    <name type="scientific">Chitinophaga silvisoli</name>
    <dbReference type="NCBI Taxonomy" id="2291814"/>
    <lineage>
        <taxon>Bacteria</taxon>
        <taxon>Pseudomonadati</taxon>
        <taxon>Bacteroidota</taxon>
        <taxon>Chitinophagia</taxon>
        <taxon>Chitinophagales</taxon>
        <taxon>Chitinophagaceae</taxon>
        <taxon>Chitinophaga</taxon>
    </lineage>
</organism>
<dbReference type="EMBL" id="QTJV01000001">
    <property type="protein sequence ID" value="RFM36516.1"/>
    <property type="molecule type" value="Genomic_DNA"/>
</dbReference>
<keyword evidence="3" id="KW-1185">Reference proteome</keyword>
<comment type="caution">
    <text evidence="2">The sequence shown here is derived from an EMBL/GenBank/DDBJ whole genome shotgun (WGS) entry which is preliminary data.</text>
</comment>
<dbReference type="Proteomes" id="UP000261174">
    <property type="component" value="Unassembled WGS sequence"/>
</dbReference>